<protein>
    <recommendedName>
        <fullName evidence="4">mannose-6-phosphate isomerase</fullName>
        <ecNumber evidence="4">5.3.1.8</ecNumber>
    </recommendedName>
</protein>
<gene>
    <name evidence="9" type="primary">manA</name>
    <name evidence="9" type="ORF">GCM10017559_68820</name>
</gene>
<organism evidence="9 10">
    <name type="scientific">Streptosporangium longisporum</name>
    <dbReference type="NCBI Taxonomy" id="46187"/>
    <lineage>
        <taxon>Bacteria</taxon>
        <taxon>Bacillati</taxon>
        <taxon>Actinomycetota</taxon>
        <taxon>Actinomycetes</taxon>
        <taxon>Streptosporangiales</taxon>
        <taxon>Streptosporangiaceae</taxon>
        <taxon>Streptosporangium</taxon>
    </lineage>
</organism>
<dbReference type="InterPro" id="IPR011051">
    <property type="entry name" value="RmlC_Cupin_sf"/>
</dbReference>
<dbReference type="PRINTS" id="PR00714">
    <property type="entry name" value="MAN6PISMRASE"/>
</dbReference>
<dbReference type="PANTHER" id="PTHR10309:SF0">
    <property type="entry name" value="MANNOSE-6-PHOSPHATE ISOMERASE"/>
    <property type="match status" value="1"/>
</dbReference>
<accession>A0ABP6L666</accession>
<dbReference type="Gene3D" id="2.60.120.10">
    <property type="entry name" value="Jelly Rolls"/>
    <property type="match status" value="2"/>
</dbReference>
<comment type="catalytic activity">
    <reaction evidence="1">
        <text>D-mannose 6-phosphate = D-fructose 6-phosphate</text>
        <dbReference type="Rhea" id="RHEA:12356"/>
        <dbReference type="ChEBI" id="CHEBI:58735"/>
        <dbReference type="ChEBI" id="CHEBI:61527"/>
        <dbReference type="EC" id="5.3.1.8"/>
    </reaction>
</comment>
<dbReference type="GO" id="GO:0016853">
    <property type="term" value="F:isomerase activity"/>
    <property type="evidence" value="ECO:0007669"/>
    <property type="project" value="UniProtKB-KW"/>
</dbReference>
<dbReference type="NCBIfam" id="TIGR00218">
    <property type="entry name" value="manA"/>
    <property type="match status" value="1"/>
</dbReference>
<dbReference type="EMBL" id="BAAAWD010000019">
    <property type="protein sequence ID" value="GAA3031883.1"/>
    <property type="molecule type" value="Genomic_DNA"/>
</dbReference>
<comment type="cofactor">
    <cofactor evidence="2">
        <name>Zn(2+)</name>
        <dbReference type="ChEBI" id="CHEBI:29105"/>
    </cofactor>
</comment>
<dbReference type="PANTHER" id="PTHR10309">
    <property type="entry name" value="MANNOSE-6-PHOSPHATE ISOMERASE"/>
    <property type="match status" value="1"/>
</dbReference>
<dbReference type="Pfam" id="PF20511">
    <property type="entry name" value="PMI_typeI_cat"/>
    <property type="match status" value="1"/>
</dbReference>
<keyword evidence="6" id="KW-0862">Zinc</keyword>
<evidence type="ECO:0000256" key="7">
    <source>
        <dbReference type="ARBA" id="ARBA00023235"/>
    </source>
</evidence>
<dbReference type="InterPro" id="IPR016305">
    <property type="entry name" value="Mannose-6-P_Isomerase"/>
</dbReference>
<evidence type="ECO:0000259" key="8">
    <source>
        <dbReference type="Pfam" id="PF20511"/>
    </source>
</evidence>
<dbReference type="CDD" id="cd07011">
    <property type="entry name" value="cupin_PMI_type_I_N"/>
    <property type="match status" value="1"/>
</dbReference>
<dbReference type="Gene3D" id="1.10.441.10">
    <property type="entry name" value="Phosphomannose Isomerase, domain 2"/>
    <property type="match status" value="1"/>
</dbReference>
<evidence type="ECO:0000313" key="9">
    <source>
        <dbReference type="EMBL" id="GAA3031883.1"/>
    </source>
</evidence>
<keyword evidence="10" id="KW-1185">Reference proteome</keyword>
<dbReference type="InterPro" id="IPR046457">
    <property type="entry name" value="PMI_typeI_cat"/>
</dbReference>
<evidence type="ECO:0000313" key="10">
    <source>
        <dbReference type="Proteomes" id="UP001499930"/>
    </source>
</evidence>
<evidence type="ECO:0000256" key="3">
    <source>
        <dbReference type="ARBA" id="ARBA00010772"/>
    </source>
</evidence>
<feature type="domain" description="Phosphomannose isomerase type I catalytic" evidence="8">
    <location>
        <begin position="19"/>
        <end position="153"/>
    </location>
</feature>
<sequence length="381" mass="39913">MNDSRIPAARATAGTIGPLRNPVKNYDWGSHTAIATLTGRPSPAERPEAEMWFGTHPSGSSSVLRDGTWHSLADAVAADPVAELGPETVERFGSRLPYLLKLIAVDLPLSLQVHPSREQAEEGFARGTYVDPFPKPELICALTPFTALAGFRPPGEAAALIGGLGLPALEPIVAPLAAGDTSAALRALVEWPKEGRAELLDAIARAAAADGGPDHELVVRLAGIHPEDPACLAPLFLRRHDLRPGEAIFLGAGVLHCYLSGFGVEIMGGSDNVLRAGLTGKPMDVEELLRVTDPSVPALRIEPQDGLYRTPAPEFRLGTAVPGSGLVLRGGLPRILLCTAGEVEGGGHTLRTGESVFVPASYGPVELSGSGTLYWAEPGTT</sequence>
<reference evidence="10" key="1">
    <citation type="journal article" date="2019" name="Int. J. Syst. Evol. Microbiol.">
        <title>The Global Catalogue of Microorganisms (GCM) 10K type strain sequencing project: providing services to taxonomists for standard genome sequencing and annotation.</title>
        <authorList>
            <consortium name="The Broad Institute Genomics Platform"/>
            <consortium name="The Broad Institute Genome Sequencing Center for Infectious Disease"/>
            <person name="Wu L."/>
            <person name="Ma J."/>
        </authorList>
    </citation>
    <scope>NUCLEOTIDE SEQUENCE [LARGE SCALE GENOMIC DNA]</scope>
    <source>
        <strain evidence="10">JCM 3106</strain>
    </source>
</reference>
<evidence type="ECO:0000256" key="5">
    <source>
        <dbReference type="ARBA" id="ARBA00022723"/>
    </source>
</evidence>
<dbReference type="InterPro" id="IPR001250">
    <property type="entry name" value="Man6P_Isoase-1"/>
</dbReference>
<name>A0ABP6L666_9ACTN</name>
<comment type="caution">
    <text evidence="9">The sequence shown here is derived from an EMBL/GenBank/DDBJ whole genome shotgun (WGS) entry which is preliminary data.</text>
</comment>
<dbReference type="PIRSF" id="PIRSF001480">
    <property type="entry name" value="Mannose-6-phosphate_isomerase"/>
    <property type="match status" value="1"/>
</dbReference>
<evidence type="ECO:0000256" key="1">
    <source>
        <dbReference type="ARBA" id="ARBA00000757"/>
    </source>
</evidence>
<evidence type="ECO:0000256" key="6">
    <source>
        <dbReference type="ARBA" id="ARBA00022833"/>
    </source>
</evidence>
<dbReference type="SUPFAM" id="SSF51182">
    <property type="entry name" value="RmlC-like cupins"/>
    <property type="match status" value="1"/>
</dbReference>
<dbReference type="InterPro" id="IPR014710">
    <property type="entry name" value="RmlC-like_jellyroll"/>
</dbReference>
<comment type="similarity">
    <text evidence="3">Belongs to the mannose-6-phosphate isomerase type 1 family.</text>
</comment>
<dbReference type="RefSeq" id="WP_344903840.1">
    <property type="nucleotide sequence ID" value="NZ_BAAAWD010000019.1"/>
</dbReference>
<keyword evidence="5" id="KW-0479">Metal-binding</keyword>
<proteinExistence type="inferred from homology"/>
<dbReference type="EC" id="5.3.1.8" evidence="4"/>
<evidence type="ECO:0000256" key="2">
    <source>
        <dbReference type="ARBA" id="ARBA00001947"/>
    </source>
</evidence>
<keyword evidence="7 9" id="KW-0413">Isomerase</keyword>
<evidence type="ECO:0000256" key="4">
    <source>
        <dbReference type="ARBA" id="ARBA00011956"/>
    </source>
</evidence>
<dbReference type="Proteomes" id="UP001499930">
    <property type="component" value="Unassembled WGS sequence"/>
</dbReference>